<accession>A0ABN9SL74</accession>
<dbReference type="EMBL" id="CAUYUJ010011758">
    <property type="protein sequence ID" value="CAK0832537.1"/>
    <property type="molecule type" value="Genomic_DNA"/>
</dbReference>
<comment type="caution">
    <text evidence="2">The sequence shown here is derived from an EMBL/GenBank/DDBJ whole genome shotgun (WGS) entry which is preliminary data.</text>
</comment>
<evidence type="ECO:0000256" key="1">
    <source>
        <dbReference type="SAM" id="Phobius"/>
    </source>
</evidence>
<feature type="transmembrane region" description="Helical" evidence="1">
    <location>
        <begin position="29"/>
        <end position="51"/>
    </location>
</feature>
<gene>
    <name evidence="2" type="ORF">PCOR1329_LOCUS30528</name>
</gene>
<reference evidence="2" key="1">
    <citation type="submission" date="2023-10" db="EMBL/GenBank/DDBJ databases">
        <authorList>
            <person name="Chen Y."/>
            <person name="Shah S."/>
            <person name="Dougan E. K."/>
            <person name="Thang M."/>
            <person name="Chan C."/>
        </authorList>
    </citation>
    <scope>NUCLEOTIDE SEQUENCE [LARGE SCALE GENOMIC DNA]</scope>
</reference>
<evidence type="ECO:0000313" key="2">
    <source>
        <dbReference type="EMBL" id="CAK0832537.1"/>
    </source>
</evidence>
<evidence type="ECO:0000313" key="3">
    <source>
        <dbReference type="Proteomes" id="UP001189429"/>
    </source>
</evidence>
<keyword evidence="3" id="KW-1185">Reference proteome</keyword>
<dbReference type="Proteomes" id="UP001189429">
    <property type="component" value="Unassembled WGS sequence"/>
</dbReference>
<sequence>MVAPSVQVEVVPTVLMEPCMSSQSHARKLAALFCTLRMVAPFVVTLCPLMLPLLVVLLHSFFRTLLMLPLPVALTCMNPPSMIRRALPLPVASTHSFLQPVVALHVVSNLLSPSAA</sequence>
<proteinExistence type="predicted"/>
<organism evidence="2 3">
    <name type="scientific">Prorocentrum cordatum</name>
    <dbReference type="NCBI Taxonomy" id="2364126"/>
    <lineage>
        <taxon>Eukaryota</taxon>
        <taxon>Sar</taxon>
        <taxon>Alveolata</taxon>
        <taxon>Dinophyceae</taxon>
        <taxon>Prorocentrales</taxon>
        <taxon>Prorocentraceae</taxon>
        <taxon>Prorocentrum</taxon>
    </lineage>
</organism>
<name>A0ABN9SL74_9DINO</name>
<keyword evidence="1" id="KW-1133">Transmembrane helix</keyword>
<keyword evidence="1" id="KW-0472">Membrane</keyword>
<protein>
    <submittedName>
        <fullName evidence="2">Uncharacterized protein</fullName>
    </submittedName>
</protein>
<keyword evidence="1" id="KW-0812">Transmembrane</keyword>